<feature type="transmembrane region" description="Helical" evidence="1">
    <location>
        <begin position="129"/>
        <end position="145"/>
    </location>
</feature>
<evidence type="ECO:0000313" key="2">
    <source>
        <dbReference type="EMBL" id="MFC0676430.1"/>
    </source>
</evidence>
<keyword evidence="1" id="KW-0472">Membrane</keyword>
<feature type="transmembrane region" description="Helical" evidence="1">
    <location>
        <begin position="165"/>
        <end position="182"/>
    </location>
</feature>
<keyword evidence="1" id="KW-1133">Transmembrane helix</keyword>
<evidence type="ECO:0000256" key="1">
    <source>
        <dbReference type="SAM" id="Phobius"/>
    </source>
</evidence>
<sequence length="235" mass="25323">MAGYTVFVTLHVSAGVLALITFWINAAMRKGSATHRLVGRVYLLAMTAVVLSGVPLVAQRLIDGHPIAAAFLGYLLVLTVTATWQLWRAVRDRGSVQRYTGLVYRALAFANMASGAAVLLLGLHAGQPLLIGFSAVGLFTGANMLRKRARLSQHAMWWREEHYSAVLAAGVATHIAFLSLGLPRLLPAVNGTALHYASWFGPLVAALAAKWWLDRHYRRRRPVGPGVAPQAAGPG</sequence>
<proteinExistence type="predicted"/>
<evidence type="ECO:0000313" key="3">
    <source>
        <dbReference type="Proteomes" id="UP001589896"/>
    </source>
</evidence>
<comment type="caution">
    <text evidence="2">The sequence shown here is derived from an EMBL/GenBank/DDBJ whole genome shotgun (WGS) entry which is preliminary data.</text>
</comment>
<feature type="transmembrane region" description="Helical" evidence="1">
    <location>
        <begin position="37"/>
        <end position="58"/>
    </location>
</feature>
<feature type="transmembrane region" description="Helical" evidence="1">
    <location>
        <begin position="102"/>
        <end position="123"/>
    </location>
</feature>
<reference evidence="2 3" key="1">
    <citation type="submission" date="2024-09" db="EMBL/GenBank/DDBJ databases">
        <authorList>
            <person name="Sun Q."/>
            <person name="Mori K."/>
        </authorList>
    </citation>
    <scope>NUCLEOTIDE SEQUENCE [LARGE SCALE GENOMIC DNA]</scope>
    <source>
        <strain evidence="2 3">KCTC 23076</strain>
    </source>
</reference>
<keyword evidence="1" id="KW-0812">Transmembrane</keyword>
<name>A0ABV6RHG2_9GAMM</name>
<dbReference type="RefSeq" id="WP_386664071.1">
    <property type="nucleotide sequence ID" value="NZ_JBHLTG010000001.1"/>
</dbReference>
<dbReference type="EMBL" id="JBHLTG010000001">
    <property type="protein sequence ID" value="MFC0676430.1"/>
    <property type="molecule type" value="Genomic_DNA"/>
</dbReference>
<protein>
    <recommendedName>
        <fullName evidence="4">Ferric oxidoreductase domain-containing protein</fullName>
    </recommendedName>
</protein>
<feature type="transmembrane region" description="Helical" evidence="1">
    <location>
        <begin position="70"/>
        <end position="90"/>
    </location>
</feature>
<feature type="transmembrane region" description="Helical" evidence="1">
    <location>
        <begin position="6"/>
        <end position="25"/>
    </location>
</feature>
<keyword evidence="3" id="KW-1185">Reference proteome</keyword>
<dbReference type="Proteomes" id="UP001589896">
    <property type="component" value="Unassembled WGS sequence"/>
</dbReference>
<evidence type="ECO:0008006" key="4">
    <source>
        <dbReference type="Google" id="ProtNLM"/>
    </source>
</evidence>
<organism evidence="2 3">
    <name type="scientific">Lysobacter korlensis</name>
    <dbReference type="NCBI Taxonomy" id="553636"/>
    <lineage>
        <taxon>Bacteria</taxon>
        <taxon>Pseudomonadati</taxon>
        <taxon>Pseudomonadota</taxon>
        <taxon>Gammaproteobacteria</taxon>
        <taxon>Lysobacterales</taxon>
        <taxon>Lysobacteraceae</taxon>
        <taxon>Lysobacter</taxon>
    </lineage>
</organism>
<feature type="transmembrane region" description="Helical" evidence="1">
    <location>
        <begin position="194"/>
        <end position="213"/>
    </location>
</feature>
<gene>
    <name evidence="2" type="ORF">ACFFGH_01015</name>
</gene>
<accession>A0ABV6RHG2</accession>